<dbReference type="EMBL" id="BPVZ01000009">
    <property type="protein sequence ID" value="GKU95293.1"/>
    <property type="molecule type" value="Genomic_DNA"/>
</dbReference>
<evidence type="ECO:0008006" key="3">
    <source>
        <dbReference type="Google" id="ProtNLM"/>
    </source>
</evidence>
<reference evidence="1 2" key="1">
    <citation type="journal article" date="2021" name="Commun. Biol.">
        <title>The genome of Shorea leprosula (Dipterocarpaceae) highlights the ecological relevance of drought in aseasonal tropical rainforests.</title>
        <authorList>
            <person name="Ng K.K.S."/>
            <person name="Kobayashi M.J."/>
            <person name="Fawcett J.A."/>
            <person name="Hatakeyama M."/>
            <person name="Paape T."/>
            <person name="Ng C.H."/>
            <person name="Ang C.C."/>
            <person name="Tnah L.H."/>
            <person name="Lee C.T."/>
            <person name="Nishiyama T."/>
            <person name="Sese J."/>
            <person name="O'Brien M.J."/>
            <person name="Copetti D."/>
            <person name="Mohd Noor M.I."/>
            <person name="Ong R.C."/>
            <person name="Putra M."/>
            <person name="Sireger I.Z."/>
            <person name="Indrioko S."/>
            <person name="Kosugi Y."/>
            <person name="Izuno A."/>
            <person name="Isagi Y."/>
            <person name="Lee S.L."/>
            <person name="Shimizu K.K."/>
        </authorList>
    </citation>
    <scope>NUCLEOTIDE SEQUENCE [LARGE SCALE GENOMIC DNA]</scope>
    <source>
        <strain evidence="1">214</strain>
    </source>
</reference>
<dbReference type="AlphaFoldDB" id="A0AAV5IBJ7"/>
<evidence type="ECO:0000313" key="1">
    <source>
        <dbReference type="EMBL" id="GKU95293.1"/>
    </source>
</evidence>
<name>A0AAV5IBJ7_9ROSI</name>
<evidence type="ECO:0000313" key="2">
    <source>
        <dbReference type="Proteomes" id="UP001054252"/>
    </source>
</evidence>
<accession>A0AAV5IBJ7</accession>
<gene>
    <name evidence="1" type="ORF">SLEP1_g8670</name>
</gene>
<sequence>MSIVARSCSHEHTGGVSSVQGTCQTALRSASADKGSGASMGASGSAIGSVDAGMRDAGVGVATRSCSYDAYEDASARWIAQDAAGLASGGVDIGAEAARTLVLKGIRIRTVLWMRTREQYQTRGLGRGLMGQAQPGVSPGPCR</sequence>
<dbReference type="Proteomes" id="UP001054252">
    <property type="component" value="Unassembled WGS sequence"/>
</dbReference>
<organism evidence="1 2">
    <name type="scientific">Rubroshorea leprosula</name>
    <dbReference type="NCBI Taxonomy" id="152421"/>
    <lineage>
        <taxon>Eukaryota</taxon>
        <taxon>Viridiplantae</taxon>
        <taxon>Streptophyta</taxon>
        <taxon>Embryophyta</taxon>
        <taxon>Tracheophyta</taxon>
        <taxon>Spermatophyta</taxon>
        <taxon>Magnoliopsida</taxon>
        <taxon>eudicotyledons</taxon>
        <taxon>Gunneridae</taxon>
        <taxon>Pentapetalae</taxon>
        <taxon>rosids</taxon>
        <taxon>malvids</taxon>
        <taxon>Malvales</taxon>
        <taxon>Dipterocarpaceae</taxon>
        <taxon>Rubroshorea</taxon>
    </lineage>
</organism>
<comment type="caution">
    <text evidence="1">The sequence shown here is derived from an EMBL/GenBank/DDBJ whole genome shotgun (WGS) entry which is preliminary data.</text>
</comment>
<proteinExistence type="predicted"/>
<protein>
    <recommendedName>
        <fullName evidence="3">N-acetyltransferase domain-containing protein</fullName>
    </recommendedName>
</protein>
<keyword evidence="2" id="KW-1185">Reference proteome</keyword>